<accession>A0ACC2BW56</accession>
<evidence type="ECO:0000313" key="1">
    <source>
        <dbReference type="EMBL" id="KAJ7533612.1"/>
    </source>
</evidence>
<protein>
    <submittedName>
        <fullName evidence="1">Uncharacterized protein</fullName>
    </submittedName>
</protein>
<dbReference type="EMBL" id="CM055104">
    <property type="protein sequence ID" value="KAJ7533612.1"/>
    <property type="molecule type" value="Genomic_DNA"/>
</dbReference>
<organism evidence="1 2">
    <name type="scientific">Diphasiastrum complanatum</name>
    <name type="common">Issler's clubmoss</name>
    <name type="synonym">Lycopodium complanatum</name>
    <dbReference type="NCBI Taxonomy" id="34168"/>
    <lineage>
        <taxon>Eukaryota</taxon>
        <taxon>Viridiplantae</taxon>
        <taxon>Streptophyta</taxon>
        <taxon>Embryophyta</taxon>
        <taxon>Tracheophyta</taxon>
        <taxon>Lycopodiopsida</taxon>
        <taxon>Lycopodiales</taxon>
        <taxon>Lycopodiaceae</taxon>
        <taxon>Lycopodioideae</taxon>
        <taxon>Diphasiastrum</taxon>
    </lineage>
</organism>
<sequence length="234" mass="26064">MSKVNNNNNNNKSVDDVQKCVNLIEALNDAQQDSKNFRTHCHDINASVQLLLPAILNAQHNYPNLLLRADGASAVFHKLNSIMEEAIRLMRKTATLSQLDKLLDQGDTKRRLDGIQETVLKAAQEMDAFLSFQEKLELARSSNSFLQKPGDIPPLVATAEPQRSIRDENPFIRMTIAGDENLIPGFVVEPNTDGSQQHHTTHDNKSRTNIPDLLTGDDPVADSTNTIQTNLDFL</sequence>
<dbReference type="Proteomes" id="UP001162992">
    <property type="component" value="Chromosome 13"/>
</dbReference>
<reference evidence="2" key="1">
    <citation type="journal article" date="2024" name="Proc. Natl. Acad. Sci. U.S.A.">
        <title>Extraordinary preservation of gene collinearity over three hundred million years revealed in homosporous lycophytes.</title>
        <authorList>
            <person name="Li C."/>
            <person name="Wickell D."/>
            <person name="Kuo L.Y."/>
            <person name="Chen X."/>
            <person name="Nie B."/>
            <person name="Liao X."/>
            <person name="Peng D."/>
            <person name="Ji J."/>
            <person name="Jenkins J."/>
            <person name="Williams M."/>
            <person name="Shu S."/>
            <person name="Plott C."/>
            <person name="Barry K."/>
            <person name="Rajasekar S."/>
            <person name="Grimwood J."/>
            <person name="Han X."/>
            <person name="Sun S."/>
            <person name="Hou Z."/>
            <person name="He W."/>
            <person name="Dai G."/>
            <person name="Sun C."/>
            <person name="Schmutz J."/>
            <person name="Leebens-Mack J.H."/>
            <person name="Li F.W."/>
            <person name="Wang L."/>
        </authorList>
    </citation>
    <scope>NUCLEOTIDE SEQUENCE [LARGE SCALE GENOMIC DNA]</scope>
    <source>
        <strain evidence="2">cv. PW_Plant_1</strain>
    </source>
</reference>
<gene>
    <name evidence="1" type="ORF">O6H91_13G056900</name>
</gene>
<comment type="caution">
    <text evidence="1">The sequence shown here is derived from an EMBL/GenBank/DDBJ whole genome shotgun (WGS) entry which is preliminary data.</text>
</comment>
<name>A0ACC2BW56_DIPCM</name>
<keyword evidence="2" id="KW-1185">Reference proteome</keyword>
<evidence type="ECO:0000313" key="2">
    <source>
        <dbReference type="Proteomes" id="UP001162992"/>
    </source>
</evidence>
<proteinExistence type="predicted"/>